<gene>
    <name evidence="1" type="ORF">COU11_02215</name>
</gene>
<proteinExistence type="predicted"/>
<evidence type="ECO:0000313" key="2">
    <source>
        <dbReference type="Proteomes" id="UP000229526"/>
    </source>
</evidence>
<sequence length="309" mass="36039">MKPDQFPGLNRQRERLKDAEAVTQYVKKEYPRLDPRDFTDIFPAEEIERDIADANHLEHQFKDREVIADSEQISKALEGIVIDQTRRSAWLGLTTEIVRTSAHDDIRNGVDAVAEFTNEEIFERMALAIDATRAADQTIITKKIERNLRKILNEKPETRVKYFASLADDFRGSLDGIVPVVIGLDTQHCKELIDLLSELIRLQENKNRTPALQEKFLERRTAIENHPAQIVFLKQIEVQLDFYEEVFSKRTLTKDQQLLLDRVSTLKALIQEIVKDKSRNQNIRITDDYEQDSVLRNIREVTYRLRIQP</sequence>
<reference evidence="2" key="1">
    <citation type="submission" date="2017-09" db="EMBL/GenBank/DDBJ databases">
        <title>Depth-based differentiation of microbial function through sediment-hosted aquifers and enrichment of novel symbionts in the deep terrestrial subsurface.</title>
        <authorList>
            <person name="Probst A.J."/>
            <person name="Ladd B."/>
            <person name="Jarett J.K."/>
            <person name="Geller-Mcgrath D.E."/>
            <person name="Sieber C.M.K."/>
            <person name="Emerson J.B."/>
            <person name="Anantharaman K."/>
            <person name="Thomas B.C."/>
            <person name="Malmstrom R."/>
            <person name="Stieglmeier M."/>
            <person name="Klingl A."/>
            <person name="Woyke T."/>
            <person name="Ryan C.M."/>
            <person name="Banfield J.F."/>
        </authorList>
    </citation>
    <scope>NUCLEOTIDE SEQUENCE [LARGE SCALE GENOMIC DNA]</scope>
</reference>
<dbReference type="AlphaFoldDB" id="A0A2H0UKT3"/>
<dbReference type="Proteomes" id="UP000229526">
    <property type="component" value="Unassembled WGS sequence"/>
</dbReference>
<accession>A0A2H0UKT3</accession>
<dbReference type="EMBL" id="PFBD01000020">
    <property type="protein sequence ID" value="PIR87022.1"/>
    <property type="molecule type" value="Genomic_DNA"/>
</dbReference>
<organism evidence="1 2">
    <name type="scientific">Candidatus Harrisonbacteria bacterium CG10_big_fil_rev_8_21_14_0_10_49_15</name>
    <dbReference type="NCBI Taxonomy" id="1974587"/>
    <lineage>
        <taxon>Bacteria</taxon>
        <taxon>Candidatus Harrisoniibacteriota</taxon>
    </lineage>
</organism>
<name>A0A2H0UKT3_9BACT</name>
<protein>
    <submittedName>
        <fullName evidence="1">Uncharacterized protein</fullName>
    </submittedName>
</protein>
<comment type="caution">
    <text evidence="1">The sequence shown here is derived from an EMBL/GenBank/DDBJ whole genome shotgun (WGS) entry which is preliminary data.</text>
</comment>
<evidence type="ECO:0000313" key="1">
    <source>
        <dbReference type="EMBL" id="PIR87022.1"/>
    </source>
</evidence>